<keyword evidence="12" id="KW-1185">Reference proteome</keyword>
<evidence type="ECO:0000256" key="5">
    <source>
        <dbReference type="ARBA" id="ARBA00022989"/>
    </source>
</evidence>
<dbReference type="InterPro" id="IPR003599">
    <property type="entry name" value="Ig_sub"/>
</dbReference>
<dbReference type="OrthoDB" id="9899560at2759"/>
<keyword evidence="3 8" id="KW-0812">Transmembrane</keyword>
<organism evidence="11 12">
    <name type="scientific">Rhinopomastus cyanomelas</name>
    <name type="common">Common scimitarbill</name>
    <dbReference type="NCBI Taxonomy" id="113115"/>
    <lineage>
        <taxon>Eukaryota</taxon>
        <taxon>Metazoa</taxon>
        <taxon>Chordata</taxon>
        <taxon>Craniata</taxon>
        <taxon>Vertebrata</taxon>
        <taxon>Euteleostomi</taxon>
        <taxon>Archelosauria</taxon>
        <taxon>Archosauria</taxon>
        <taxon>Dinosauria</taxon>
        <taxon>Saurischia</taxon>
        <taxon>Theropoda</taxon>
        <taxon>Coelurosauria</taxon>
        <taxon>Aves</taxon>
        <taxon>Neognathae</taxon>
        <taxon>Neoaves</taxon>
        <taxon>Telluraves</taxon>
        <taxon>Coraciimorphae</taxon>
        <taxon>Bucerotiformes</taxon>
        <taxon>Rhinopomastidae</taxon>
        <taxon>Rhinopomastus</taxon>
    </lineage>
</organism>
<evidence type="ECO:0000259" key="10">
    <source>
        <dbReference type="PROSITE" id="PS50835"/>
    </source>
</evidence>
<dbReference type="InterPro" id="IPR013783">
    <property type="entry name" value="Ig-like_fold"/>
</dbReference>
<dbReference type="Gene3D" id="2.60.40.10">
    <property type="entry name" value="Immunoglobulins"/>
    <property type="match status" value="2"/>
</dbReference>
<dbReference type="InterPro" id="IPR036179">
    <property type="entry name" value="Ig-like_dom_sf"/>
</dbReference>
<protein>
    <submittedName>
        <fullName evidence="11">F187A protein</fullName>
    </submittedName>
</protein>
<dbReference type="GO" id="GO:0016020">
    <property type="term" value="C:membrane"/>
    <property type="evidence" value="ECO:0007669"/>
    <property type="project" value="UniProtKB-SubCell"/>
</dbReference>
<evidence type="ECO:0000256" key="1">
    <source>
        <dbReference type="ARBA" id="ARBA00004479"/>
    </source>
</evidence>
<dbReference type="InterPro" id="IPR039311">
    <property type="entry name" value="FAM187A/B"/>
</dbReference>
<dbReference type="Proteomes" id="UP000565785">
    <property type="component" value="Unassembled WGS sequence"/>
</dbReference>
<reference evidence="11 12" key="1">
    <citation type="submission" date="2019-09" db="EMBL/GenBank/DDBJ databases">
        <title>Bird 10,000 Genomes (B10K) Project - Family phase.</title>
        <authorList>
            <person name="Zhang G."/>
        </authorList>
    </citation>
    <scope>NUCLEOTIDE SEQUENCE [LARGE SCALE GENOMIC DNA]</scope>
    <source>
        <strain evidence="11">B10K-DU-002-35</strain>
        <tissue evidence="11">Muscle</tissue>
    </source>
</reference>
<dbReference type="SUPFAM" id="SSF48726">
    <property type="entry name" value="Immunoglobulin"/>
    <property type="match status" value="2"/>
</dbReference>
<evidence type="ECO:0000256" key="9">
    <source>
        <dbReference type="SAM" id="SignalP"/>
    </source>
</evidence>
<dbReference type="SMART" id="SM00409">
    <property type="entry name" value="IG"/>
    <property type="match status" value="2"/>
</dbReference>
<accession>A0A7L1N611</accession>
<name>A0A7L1N611_RHICY</name>
<evidence type="ECO:0000256" key="6">
    <source>
        <dbReference type="ARBA" id="ARBA00023136"/>
    </source>
</evidence>
<dbReference type="PROSITE" id="PS50835">
    <property type="entry name" value="IG_LIKE"/>
    <property type="match status" value="1"/>
</dbReference>
<comment type="subcellular location">
    <subcellularLocation>
        <location evidence="1">Membrane</location>
        <topology evidence="1">Single-pass type I membrane protein</topology>
    </subcellularLocation>
</comment>
<evidence type="ECO:0000313" key="11">
    <source>
        <dbReference type="EMBL" id="NXN94646.1"/>
    </source>
</evidence>
<evidence type="ECO:0000256" key="4">
    <source>
        <dbReference type="ARBA" id="ARBA00022729"/>
    </source>
</evidence>
<comment type="caution">
    <text evidence="11">The sequence shown here is derived from an EMBL/GenBank/DDBJ whole genome shotgun (WGS) entry which is preliminary data.</text>
</comment>
<gene>
    <name evidence="11" type="primary">Fam187a</name>
    <name evidence="11" type="ORF">RHICYA_R09407</name>
</gene>
<feature type="non-terminal residue" evidence="11">
    <location>
        <position position="414"/>
    </location>
</feature>
<evidence type="ECO:0000256" key="7">
    <source>
        <dbReference type="ARBA" id="ARBA00023180"/>
    </source>
</evidence>
<feature type="domain" description="Ig-like" evidence="10">
    <location>
        <begin position="273"/>
        <end position="348"/>
    </location>
</feature>
<dbReference type="InterPro" id="IPR007110">
    <property type="entry name" value="Ig-like_dom"/>
</dbReference>
<comment type="similarity">
    <text evidence="2">Belongs to the FAM187 family.</text>
</comment>
<feature type="non-terminal residue" evidence="11">
    <location>
        <position position="1"/>
    </location>
</feature>
<dbReference type="AlphaFoldDB" id="A0A7L1N611"/>
<dbReference type="PANTHER" id="PTHR32178:SF7">
    <property type="entry name" value="IG-LIKE V-TYPE DOMAIN-CONTAINING PROTEIN FAM187A"/>
    <property type="match status" value="1"/>
</dbReference>
<keyword evidence="6 8" id="KW-0472">Membrane</keyword>
<evidence type="ECO:0000256" key="8">
    <source>
        <dbReference type="SAM" id="Phobius"/>
    </source>
</evidence>
<dbReference type="PANTHER" id="PTHR32178">
    <property type="entry name" value="FAM187"/>
    <property type="match status" value="1"/>
</dbReference>
<feature type="chain" id="PRO_5029905626" evidence="9">
    <location>
        <begin position="23"/>
        <end position="414"/>
    </location>
</feature>
<evidence type="ECO:0000256" key="2">
    <source>
        <dbReference type="ARBA" id="ARBA00008727"/>
    </source>
</evidence>
<dbReference type="EMBL" id="VXBP01002899">
    <property type="protein sequence ID" value="NXN94646.1"/>
    <property type="molecule type" value="Genomic_DNA"/>
</dbReference>
<keyword evidence="5 8" id="KW-1133">Transmembrane helix</keyword>
<evidence type="ECO:0000313" key="12">
    <source>
        <dbReference type="Proteomes" id="UP000565785"/>
    </source>
</evidence>
<feature type="transmembrane region" description="Helical" evidence="8">
    <location>
        <begin position="379"/>
        <end position="405"/>
    </location>
</feature>
<keyword evidence="4 9" id="KW-0732">Signal</keyword>
<feature type="signal peptide" evidence="9">
    <location>
        <begin position="1"/>
        <end position="22"/>
    </location>
</feature>
<evidence type="ECO:0000256" key="3">
    <source>
        <dbReference type="ARBA" id="ARBA00022692"/>
    </source>
</evidence>
<sequence length="414" mass="47421">MEKRLLAAAALLCLVDVLHVFAVEEKDNELQEPDCPAFLMFDNAAYLADMTFELPCYCKPKAVSSVVWYFQKNADNPETIVLRDLANTSIVDSSHIRAGSDVLHRFRIRLFSLIVFRAQVADSGHYLCGTDKGDFFYGYDVDVQPTQQVSVAFLDRGQRIRDDYTEKLFTLFTTFWNWTMCDRCGVRGEQRRIGLCYVQSALLSPRYRTAVTNVTSCGSRAVPAHLQPLIRLHAPEVAIRRCRSLCLNLEMSKEGLQAISNIISQVGDKPWQPRVPTQFHKQLIGTDLVIACPGARPEHAVAWDKGFFQLYRSRYLIGVNKTMRIFIDHGNHLHIQRVRARDRGTYYCWREGKLVAGFRLSVTYSQKRPRNLDDPETIYAVKVIGLSYCIMAFLFILIHVCRYCWRALRGSAKV</sequence>
<keyword evidence="7" id="KW-0325">Glycoprotein</keyword>
<proteinExistence type="inferred from homology"/>